<feature type="compositionally biased region" description="Low complexity" evidence="18">
    <location>
        <begin position="146"/>
        <end position="158"/>
    </location>
</feature>
<evidence type="ECO:0000256" key="1">
    <source>
        <dbReference type="ARBA" id="ARBA00004123"/>
    </source>
</evidence>
<feature type="compositionally biased region" description="Polar residues" evidence="18">
    <location>
        <begin position="62"/>
        <end position="81"/>
    </location>
</feature>
<comment type="catalytic activity">
    <reaction evidence="11">
        <text>N-terminal L-methionyl-L-phenylalanyl-[protein] + acetyl-CoA = N-terminal N(alpha)-acetyl-L-methionyl-L-phenylalanyl-[protein] + CoA + H(+)</text>
        <dbReference type="Rhea" id="RHEA:50528"/>
        <dbReference type="Rhea" id="RHEA-COMP:12715"/>
        <dbReference type="Rhea" id="RHEA-COMP:12716"/>
        <dbReference type="ChEBI" id="CHEBI:15378"/>
        <dbReference type="ChEBI" id="CHEBI:57287"/>
        <dbReference type="ChEBI" id="CHEBI:57288"/>
        <dbReference type="ChEBI" id="CHEBI:133382"/>
        <dbReference type="ChEBI" id="CHEBI:133383"/>
        <dbReference type="EC" id="2.3.1.256"/>
    </reaction>
</comment>
<gene>
    <name evidence="20" type="ORF">EOD39_13808</name>
</gene>
<feature type="region of interest" description="Disordered" evidence="18">
    <location>
        <begin position="251"/>
        <end position="281"/>
    </location>
</feature>
<dbReference type="InterPro" id="IPR044542">
    <property type="entry name" value="NAA30-like"/>
</dbReference>
<name>A0A662YR30_ACIRT</name>
<comment type="caution">
    <text evidence="20">The sequence shown here is derived from an EMBL/GenBank/DDBJ whole genome shotgun (WGS) entry which is preliminary data.</text>
</comment>
<comment type="catalytic activity">
    <reaction evidence="8">
        <text>N-terminal L-methionyl-L-isoleucyl-[protein] + acetyl-CoA = N-terminal N(alpha)-acetyl-L-methionyl-L-isoleucyl-[protein] + CoA + H(+)</text>
        <dbReference type="Rhea" id="RHEA:50524"/>
        <dbReference type="Rhea" id="RHEA-COMP:12713"/>
        <dbReference type="Rhea" id="RHEA-COMP:12714"/>
        <dbReference type="ChEBI" id="CHEBI:15378"/>
        <dbReference type="ChEBI" id="CHEBI:57287"/>
        <dbReference type="ChEBI" id="CHEBI:57288"/>
        <dbReference type="ChEBI" id="CHEBI:133379"/>
        <dbReference type="ChEBI" id="CHEBI:133380"/>
        <dbReference type="EC" id="2.3.1.256"/>
    </reaction>
</comment>
<evidence type="ECO:0000256" key="4">
    <source>
        <dbReference type="ARBA" id="ARBA00022679"/>
    </source>
</evidence>
<keyword evidence="5" id="KW-0539">Nucleus</keyword>
<evidence type="ECO:0000256" key="6">
    <source>
        <dbReference type="ARBA" id="ARBA00023315"/>
    </source>
</evidence>
<evidence type="ECO:0000259" key="19">
    <source>
        <dbReference type="PROSITE" id="PS51186"/>
    </source>
</evidence>
<evidence type="ECO:0000256" key="12">
    <source>
        <dbReference type="ARBA" id="ARBA00052477"/>
    </source>
</evidence>
<evidence type="ECO:0000256" key="10">
    <source>
        <dbReference type="ARBA" id="ARBA00052207"/>
    </source>
</evidence>
<evidence type="ECO:0000256" key="15">
    <source>
        <dbReference type="ARBA" id="ARBA00076746"/>
    </source>
</evidence>
<feature type="compositionally biased region" description="Polar residues" evidence="18">
    <location>
        <begin position="185"/>
        <end position="201"/>
    </location>
</feature>
<evidence type="ECO:0000256" key="9">
    <source>
        <dbReference type="ARBA" id="ARBA00051225"/>
    </source>
</evidence>
<comment type="catalytic activity">
    <reaction evidence="12">
        <text>N-terminal L-methionyl-L-tryptophyl-[protein] + acetyl-CoA = N-terminal N(alpha)-acetyl-L-methionyl-L-tryptophyl-[protein] + CoA + H(+)</text>
        <dbReference type="Rhea" id="RHEA:50560"/>
        <dbReference type="Rhea" id="RHEA-COMP:12724"/>
        <dbReference type="Rhea" id="RHEA-COMP:12725"/>
        <dbReference type="ChEBI" id="CHEBI:15378"/>
        <dbReference type="ChEBI" id="CHEBI:57287"/>
        <dbReference type="ChEBI" id="CHEBI:57288"/>
        <dbReference type="ChEBI" id="CHEBI:133386"/>
        <dbReference type="ChEBI" id="CHEBI:133387"/>
        <dbReference type="EC" id="2.3.1.256"/>
    </reaction>
</comment>
<feature type="compositionally biased region" description="Polar residues" evidence="18">
    <location>
        <begin position="166"/>
        <end position="177"/>
    </location>
</feature>
<dbReference type="GO" id="GO:0120518">
    <property type="term" value="F:protein N-terminal-methionine acetyltransferase activity"/>
    <property type="evidence" value="ECO:0007669"/>
    <property type="project" value="UniProtKB-EC"/>
</dbReference>
<dbReference type="SUPFAM" id="SSF55729">
    <property type="entry name" value="Acyl-CoA N-acyltransferases (Nat)"/>
    <property type="match status" value="1"/>
</dbReference>
<dbReference type="Gene3D" id="3.40.630.30">
    <property type="match status" value="1"/>
</dbReference>
<proteinExistence type="inferred from homology"/>
<dbReference type="Proteomes" id="UP000289886">
    <property type="component" value="Unassembled WGS sequence"/>
</dbReference>
<evidence type="ECO:0000256" key="14">
    <source>
        <dbReference type="ARBA" id="ARBA00071796"/>
    </source>
</evidence>
<dbReference type="PROSITE" id="PS51186">
    <property type="entry name" value="GNAT"/>
    <property type="match status" value="1"/>
</dbReference>
<organism evidence="20 21">
    <name type="scientific">Acipenser ruthenus</name>
    <name type="common">Sterlet sturgeon</name>
    <dbReference type="NCBI Taxonomy" id="7906"/>
    <lineage>
        <taxon>Eukaryota</taxon>
        <taxon>Metazoa</taxon>
        <taxon>Chordata</taxon>
        <taxon>Craniata</taxon>
        <taxon>Vertebrata</taxon>
        <taxon>Euteleostomi</taxon>
        <taxon>Actinopterygii</taxon>
        <taxon>Chondrostei</taxon>
        <taxon>Acipenseriformes</taxon>
        <taxon>Acipenseridae</taxon>
        <taxon>Acipenser</taxon>
    </lineage>
</organism>
<keyword evidence="3" id="KW-0963">Cytoplasm</keyword>
<evidence type="ECO:0000256" key="5">
    <source>
        <dbReference type="ARBA" id="ARBA00023242"/>
    </source>
</evidence>
<evidence type="ECO:0000256" key="7">
    <source>
        <dbReference type="ARBA" id="ARBA00024025"/>
    </source>
</evidence>
<feature type="region of interest" description="Disordered" evidence="18">
    <location>
        <begin position="112"/>
        <end position="212"/>
    </location>
</feature>
<dbReference type="AlphaFoldDB" id="A0A662YR30"/>
<dbReference type="FunFam" id="3.40.630.30:FF:000010">
    <property type="entry name" value="Putative N-alpha-acetyltransferase 30"/>
    <property type="match status" value="1"/>
</dbReference>
<evidence type="ECO:0000256" key="18">
    <source>
        <dbReference type="SAM" id="MobiDB-lite"/>
    </source>
</evidence>
<dbReference type="InterPro" id="IPR000182">
    <property type="entry name" value="GNAT_dom"/>
</dbReference>
<protein>
    <recommendedName>
        <fullName evidence="14">N-alpha-acetyltransferase 30</fullName>
        <ecNumber evidence="13">2.3.1.256</ecNumber>
    </recommendedName>
    <alternativeName>
        <fullName evidence="17">N-acetyltransferase 12</fullName>
    </alternativeName>
    <alternativeName>
        <fullName evidence="15">N-acetyltransferase MAK3 homolog</fullName>
    </alternativeName>
    <alternativeName>
        <fullName evidence="16">NatC catalytic subunit</fullName>
    </alternativeName>
</protein>
<evidence type="ECO:0000313" key="21">
    <source>
        <dbReference type="Proteomes" id="UP000289886"/>
    </source>
</evidence>
<keyword evidence="6" id="KW-0012">Acyltransferase</keyword>
<evidence type="ECO:0000256" key="13">
    <source>
        <dbReference type="ARBA" id="ARBA00066994"/>
    </source>
</evidence>
<comment type="subcellular location">
    <subcellularLocation>
        <location evidence="2">Cytoplasm</location>
    </subcellularLocation>
    <subcellularLocation>
        <location evidence="1">Nucleus</location>
    </subcellularLocation>
</comment>
<dbReference type="GO" id="GO:0005634">
    <property type="term" value="C:nucleus"/>
    <property type="evidence" value="ECO:0007669"/>
    <property type="project" value="UniProtKB-SubCell"/>
</dbReference>
<accession>A0A662YR30</accession>
<keyword evidence="21" id="KW-1185">Reference proteome</keyword>
<comment type="catalytic activity">
    <reaction evidence="10">
        <text>N-terminal L-methionyl-L-tyrosyl-[protein] + acetyl-CoA = N-terminal N(alpha)-acetyl-L-methionyl-L-tyrosyl-[protein] + CoA + H(+)</text>
        <dbReference type="Rhea" id="RHEA:50532"/>
        <dbReference type="Rhea" id="RHEA-COMP:12717"/>
        <dbReference type="Rhea" id="RHEA-COMP:12718"/>
        <dbReference type="ChEBI" id="CHEBI:15378"/>
        <dbReference type="ChEBI" id="CHEBI:57287"/>
        <dbReference type="ChEBI" id="CHEBI:57288"/>
        <dbReference type="ChEBI" id="CHEBI:133384"/>
        <dbReference type="ChEBI" id="CHEBI:133385"/>
        <dbReference type="EC" id="2.3.1.256"/>
    </reaction>
</comment>
<dbReference type="EC" id="2.3.1.256" evidence="13"/>
<feature type="region of interest" description="Disordered" evidence="18">
    <location>
        <begin position="22"/>
        <end position="81"/>
    </location>
</feature>
<dbReference type="InterPro" id="IPR016181">
    <property type="entry name" value="Acyl_CoA_acyltransferase"/>
</dbReference>
<dbReference type="PANTHER" id="PTHR45896">
    <property type="entry name" value="N-ALPHA-ACETYLTRANSFERASE 30"/>
    <property type="match status" value="1"/>
</dbReference>
<evidence type="ECO:0000256" key="8">
    <source>
        <dbReference type="ARBA" id="ARBA00050754"/>
    </source>
</evidence>
<evidence type="ECO:0000256" key="2">
    <source>
        <dbReference type="ARBA" id="ARBA00004496"/>
    </source>
</evidence>
<dbReference type="Pfam" id="PF00583">
    <property type="entry name" value="Acetyltransf_1"/>
    <property type="match status" value="1"/>
</dbReference>
<sequence length="433" mass="47218">MAEVPPGPSALPASPAEIIPFLRAGRALPGEGQERGCGRGGDTATPGAGQQHPESEGKGSSKLPQNCLHSHPSSQRLHPAQQQQLNGMIGGGCAGTGAEAGLQNYHSRLNSHLHQHHPAHRPNDSPRGPAENCDSTGGVPDGLPENNNCSSLNSNRSLHPPHNHSPFANNNYNSINSKRAPKRGGNSTTTITGQQAETQLGWTGGHSRTDPRCLALDMDEDEEGDGLERAGPGAQGSVVELAAALDASCTVHDAPGPGTDTKPVSRSLSNSSLEEEGSEEEDAIRYVRYESELQMPDIMRLITKDLSEPYSIYTYRYFIHNWPQLCFLAMVREECVGAIVCKLDMHKKMFRRGYIAMLAVDSKYRRKGIGTNLVKKAIYAMVDGDCDEVVLETEITNKSALKLYENLGFVRDKRLFRYYLNGVDALRLKLWLR</sequence>
<comment type="similarity">
    <text evidence="7">Belongs to the acetyltransferase family. MAK3 subfamily.</text>
</comment>
<dbReference type="EMBL" id="SCEB01000883">
    <property type="protein sequence ID" value="RXM97918.1"/>
    <property type="molecule type" value="Genomic_DNA"/>
</dbReference>
<evidence type="ECO:0000313" key="20">
    <source>
        <dbReference type="EMBL" id="RXM97918.1"/>
    </source>
</evidence>
<dbReference type="CDD" id="cd04301">
    <property type="entry name" value="NAT_SF"/>
    <property type="match status" value="1"/>
</dbReference>
<evidence type="ECO:0000256" key="16">
    <source>
        <dbReference type="ARBA" id="ARBA00078622"/>
    </source>
</evidence>
<reference evidence="20 21" key="1">
    <citation type="submission" date="2019-01" db="EMBL/GenBank/DDBJ databases">
        <title>Draft Genome and Complete Hox-Cluster Characterization of the Sterlet Sturgeon (Acipenser ruthenus).</title>
        <authorList>
            <person name="Wei Q."/>
        </authorList>
    </citation>
    <scope>NUCLEOTIDE SEQUENCE [LARGE SCALE GENOMIC DNA]</scope>
    <source>
        <strain evidence="20">WHYD16114868_AA</strain>
        <tissue evidence="20">Blood</tissue>
    </source>
</reference>
<comment type="catalytic activity">
    <reaction evidence="9">
        <text>N-terminal L-methionyl-L-leucyl-[protein] + acetyl-CoA = N-terminal N(alpha)-acetyl-L-methionyl-L-leucyl-[protein] + CoA + H(+)</text>
        <dbReference type="Rhea" id="RHEA:50520"/>
        <dbReference type="Rhea" id="RHEA-COMP:12711"/>
        <dbReference type="Rhea" id="RHEA-COMP:12712"/>
        <dbReference type="ChEBI" id="CHEBI:15378"/>
        <dbReference type="ChEBI" id="CHEBI:57287"/>
        <dbReference type="ChEBI" id="CHEBI:57288"/>
        <dbReference type="ChEBI" id="CHEBI:133377"/>
        <dbReference type="ChEBI" id="CHEBI:133378"/>
        <dbReference type="EC" id="2.3.1.256"/>
    </reaction>
</comment>
<dbReference type="PANTHER" id="PTHR45896:SF1">
    <property type="entry name" value="N-ALPHA-ACETYLTRANSFERASE 30"/>
    <property type="match status" value="1"/>
</dbReference>
<keyword evidence="4 20" id="KW-0808">Transferase</keyword>
<feature type="domain" description="N-acetyltransferase" evidence="19">
    <location>
        <begin position="285"/>
        <end position="433"/>
    </location>
</feature>
<dbReference type="GO" id="GO:0031417">
    <property type="term" value="C:NatC complex"/>
    <property type="evidence" value="ECO:0007669"/>
    <property type="project" value="UniProtKB-ARBA"/>
</dbReference>
<evidence type="ECO:0000256" key="3">
    <source>
        <dbReference type="ARBA" id="ARBA00022490"/>
    </source>
</evidence>
<evidence type="ECO:0000256" key="11">
    <source>
        <dbReference type="ARBA" id="ARBA00052362"/>
    </source>
</evidence>
<evidence type="ECO:0000256" key="17">
    <source>
        <dbReference type="ARBA" id="ARBA00079214"/>
    </source>
</evidence>